<feature type="compositionally biased region" description="Basic and acidic residues" evidence="1">
    <location>
        <begin position="75"/>
        <end position="101"/>
    </location>
</feature>
<accession>A0AAV7UGV4</accession>
<name>A0AAV7UGV4_PLEWA</name>
<dbReference type="AlphaFoldDB" id="A0AAV7UGV4"/>
<feature type="compositionally biased region" description="Basic and acidic residues" evidence="1">
    <location>
        <begin position="113"/>
        <end position="128"/>
    </location>
</feature>
<keyword evidence="3" id="KW-1185">Reference proteome</keyword>
<feature type="compositionally biased region" description="Basic residues" evidence="1">
    <location>
        <begin position="102"/>
        <end position="111"/>
    </location>
</feature>
<dbReference type="Proteomes" id="UP001066276">
    <property type="component" value="Chromosome 3_1"/>
</dbReference>
<feature type="compositionally biased region" description="Basic and acidic residues" evidence="1">
    <location>
        <begin position="158"/>
        <end position="171"/>
    </location>
</feature>
<comment type="caution">
    <text evidence="2">The sequence shown here is derived from an EMBL/GenBank/DDBJ whole genome shotgun (WGS) entry which is preliminary data.</text>
</comment>
<gene>
    <name evidence="2" type="ORF">NDU88_004847</name>
</gene>
<reference evidence="2" key="1">
    <citation type="journal article" date="2022" name="bioRxiv">
        <title>Sequencing and chromosome-scale assembly of the giantPleurodeles waltlgenome.</title>
        <authorList>
            <person name="Brown T."/>
            <person name="Elewa A."/>
            <person name="Iarovenko S."/>
            <person name="Subramanian E."/>
            <person name="Araus A.J."/>
            <person name="Petzold A."/>
            <person name="Susuki M."/>
            <person name="Suzuki K.-i.T."/>
            <person name="Hayashi T."/>
            <person name="Toyoda A."/>
            <person name="Oliveira C."/>
            <person name="Osipova E."/>
            <person name="Leigh N.D."/>
            <person name="Simon A."/>
            <person name="Yun M.H."/>
        </authorList>
    </citation>
    <scope>NUCLEOTIDE SEQUENCE</scope>
    <source>
        <strain evidence="2">20211129_DDA</strain>
        <tissue evidence="2">Liver</tissue>
    </source>
</reference>
<dbReference type="EMBL" id="JANPWB010000005">
    <property type="protein sequence ID" value="KAJ1188082.1"/>
    <property type="molecule type" value="Genomic_DNA"/>
</dbReference>
<feature type="compositionally biased region" description="Polar residues" evidence="1">
    <location>
        <begin position="38"/>
        <end position="57"/>
    </location>
</feature>
<evidence type="ECO:0000313" key="2">
    <source>
        <dbReference type="EMBL" id="KAJ1188082.1"/>
    </source>
</evidence>
<sequence>MGPLTGSGFQHIMRREGRSIKREKKGGPLGQYPRGTIESVTSASTSEYASVSHTAQDTEGGGLSERDEEDIKEDAEERDREMKPIDHAGHWTTRTKWDRQFRRLRRLKQGKQKVQEQSRKPGREKPEQAKGPATPWRDMAPPGTGLLTQSGVRHITRQGKEEGSRGKRREVATTSQISCMEVPVWGARTFST</sequence>
<evidence type="ECO:0000256" key="1">
    <source>
        <dbReference type="SAM" id="MobiDB-lite"/>
    </source>
</evidence>
<evidence type="ECO:0000313" key="3">
    <source>
        <dbReference type="Proteomes" id="UP001066276"/>
    </source>
</evidence>
<protein>
    <submittedName>
        <fullName evidence="2">Uncharacterized protein</fullName>
    </submittedName>
</protein>
<feature type="region of interest" description="Disordered" evidence="1">
    <location>
        <begin position="1"/>
        <end position="174"/>
    </location>
</feature>
<organism evidence="2 3">
    <name type="scientific">Pleurodeles waltl</name>
    <name type="common">Iberian ribbed newt</name>
    <dbReference type="NCBI Taxonomy" id="8319"/>
    <lineage>
        <taxon>Eukaryota</taxon>
        <taxon>Metazoa</taxon>
        <taxon>Chordata</taxon>
        <taxon>Craniata</taxon>
        <taxon>Vertebrata</taxon>
        <taxon>Euteleostomi</taxon>
        <taxon>Amphibia</taxon>
        <taxon>Batrachia</taxon>
        <taxon>Caudata</taxon>
        <taxon>Salamandroidea</taxon>
        <taxon>Salamandridae</taxon>
        <taxon>Pleurodelinae</taxon>
        <taxon>Pleurodeles</taxon>
    </lineage>
</organism>
<proteinExistence type="predicted"/>